<keyword evidence="3" id="KW-1185">Reference proteome</keyword>
<evidence type="ECO:0000313" key="3">
    <source>
        <dbReference type="Proteomes" id="UP001522662"/>
    </source>
</evidence>
<dbReference type="Gene3D" id="3.90.226.10">
    <property type="entry name" value="2-enoyl-CoA Hydratase, Chain A, domain 1"/>
    <property type="match status" value="1"/>
</dbReference>
<feature type="compositionally biased region" description="Low complexity" evidence="1">
    <location>
        <begin position="209"/>
        <end position="222"/>
    </location>
</feature>
<dbReference type="EMBL" id="JALAYX010000001">
    <property type="protein sequence ID" value="MCJ8237802.1"/>
    <property type="molecule type" value="Genomic_DNA"/>
</dbReference>
<evidence type="ECO:0000256" key="1">
    <source>
        <dbReference type="SAM" id="MobiDB-lite"/>
    </source>
</evidence>
<proteinExistence type="predicted"/>
<evidence type="ECO:0000313" key="2">
    <source>
        <dbReference type="EMBL" id="MCJ8237802.1"/>
    </source>
</evidence>
<gene>
    <name evidence="2" type="ORF">MKJ03_05645</name>
</gene>
<reference evidence="2 3" key="1">
    <citation type="submission" date="2022-03" db="EMBL/GenBank/DDBJ databases">
        <title>Rhizobium SSM4.3 sp. nov., isolated from Sediment (Gouqi Island).</title>
        <authorList>
            <person name="Chen G."/>
        </authorList>
    </citation>
    <scope>NUCLEOTIDE SEQUENCE [LARGE SCALE GENOMIC DNA]</scope>
    <source>
        <strain evidence="2 3">SSM4.3</strain>
        <plasmid evidence="2">unnamed</plasmid>
    </source>
</reference>
<protein>
    <submittedName>
        <fullName evidence="2">Uncharacterized protein</fullName>
    </submittedName>
</protein>
<organism evidence="2 3">
    <name type="scientific">Peteryoungia algae</name>
    <dbReference type="NCBI Taxonomy" id="2919917"/>
    <lineage>
        <taxon>Bacteria</taxon>
        <taxon>Pseudomonadati</taxon>
        <taxon>Pseudomonadota</taxon>
        <taxon>Alphaproteobacteria</taxon>
        <taxon>Hyphomicrobiales</taxon>
        <taxon>Rhizobiaceae</taxon>
        <taxon>Peteryoungia</taxon>
    </lineage>
</organism>
<dbReference type="Proteomes" id="UP001522662">
    <property type="component" value="Unassembled WGS sequence"/>
</dbReference>
<keyword evidence="2" id="KW-0614">Plasmid</keyword>
<name>A0ABT0CX98_9HYPH</name>
<feature type="region of interest" description="Disordered" evidence="1">
    <location>
        <begin position="209"/>
        <end position="232"/>
    </location>
</feature>
<accession>A0ABT0CX98</accession>
<dbReference type="RefSeq" id="WP_245135378.1">
    <property type="nucleotide sequence ID" value="NZ_CP128477.1"/>
</dbReference>
<dbReference type="SUPFAM" id="SSF52096">
    <property type="entry name" value="ClpP/crotonase"/>
    <property type="match status" value="1"/>
</dbReference>
<geneLocation type="plasmid" evidence="2">
    <name>unnamed</name>
</geneLocation>
<dbReference type="InterPro" id="IPR029045">
    <property type="entry name" value="ClpP/crotonase-like_dom_sf"/>
</dbReference>
<sequence length="424" mass="45905">MKYATNLGFGIIAFFSSHVATQALEFHPVPLDNGSKVILVKGEFRFDDQVADLEKAVRAVDAKVVTFDSGGGNVDAALRLGRAIRSMGLSTVQLRSLECSSACALAFLGGITRSAEPGSIGVHRTSFAGDAVVDGHEAAAAVQALTAEIMTYIIEMGVDPRLLQLSLSTGSDDMRYLTGKEMQEYAIVNATGTGVVIGNMSKPDVAVKPTLPTPTSVPVSETAEPNPVTQTTEDRARKFVAEYHAAWSKPNSLAINFMRSAYAPEVTFYGADVSQADVMKEKIAFAERWPERAYSVVYGSESVACDSRCQVEGTVEWFARSLARGKTSSGSARFELEWDPVTGRIVAETGKVIATDKGEKSPKRIISQWHDQNGACRGGSGNEGETWRACDRREVIDAKLRAVGWCYGREGEYGYQMNWHICGQ</sequence>
<comment type="caution">
    <text evidence="2">The sequence shown here is derived from an EMBL/GenBank/DDBJ whole genome shotgun (WGS) entry which is preliminary data.</text>
</comment>